<dbReference type="RefSeq" id="WP_061537183.1">
    <property type="nucleotide sequence ID" value="NZ_CP013235.1"/>
</dbReference>
<name>A0A127QIX9_9BURK</name>
<dbReference type="PATRIC" id="fig|279058.18.peg.2204"/>
<dbReference type="GO" id="GO:0003700">
    <property type="term" value="F:DNA-binding transcription factor activity"/>
    <property type="evidence" value="ECO:0007669"/>
    <property type="project" value="InterPro"/>
</dbReference>
<proteinExistence type="predicted"/>
<accession>A0A127QIX9</accession>
<organism evidence="2 3">
    <name type="scientific">Collimonas arenae</name>
    <dbReference type="NCBI Taxonomy" id="279058"/>
    <lineage>
        <taxon>Bacteria</taxon>
        <taxon>Pseudomonadati</taxon>
        <taxon>Pseudomonadota</taxon>
        <taxon>Betaproteobacteria</taxon>
        <taxon>Burkholderiales</taxon>
        <taxon>Oxalobacteraceae</taxon>
        <taxon>Collimonas</taxon>
    </lineage>
</organism>
<dbReference type="SUPFAM" id="SSF46785">
    <property type="entry name" value="Winged helix' DNA-binding domain"/>
    <property type="match status" value="1"/>
</dbReference>
<evidence type="ECO:0000313" key="2">
    <source>
        <dbReference type="EMBL" id="AMP09987.1"/>
    </source>
</evidence>
<dbReference type="Gene3D" id="1.10.10.10">
    <property type="entry name" value="Winged helix-like DNA-binding domain superfamily/Winged helix DNA-binding domain"/>
    <property type="match status" value="1"/>
</dbReference>
<keyword evidence="3" id="KW-1185">Reference proteome</keyword>
<feature type="domain" description="HTH marR-type" evidence="1">
    <location>
        <begin position="15"/>
        <end position="151"/>
    </location>
</feature>
<dbReference type="PANTHER" id="PTHR39515:SF2">
    <property type="entry name" value="HTH-TYPE TRANSCRIPTIONAL REGULATOR RV0880"/>
    <property type="match status" value="1"/>
</dbReference>
<dbReference type="SMART" id="SM00347">
    <property type="entry name" value="HTH_MARR"/>
    <property type="match status" value="1"/>
</dbReference>
<dbReference type="Proteomes" id="UP000071778">
    <property type="component" value="Chromosome"/>
</dbReference>
<dbReference type="InterPro" id="IPR000835">
    <property type="entry name" value="HTH_MarR-typ"/>
</dbReference>
<dbReference type="AlphaFoldDB" id="A0A127QIX9"/>
<dbReference type="InterPro" id="IPR052526">
    <property type="entry name" value="HTH-type_Bedaq_tolerance"/>
</dbReference>
<sequence length="153" mass="16633">METHKQQNTPDAAHALAMAVELRVLFGKLRRRLREQANPGDFTWSQTSVLLHLEREGAATVTALARAEGMRPQSMGATISVLEAAGLVSGAPDPADGRQTIWSITAACQEMIKAGRAAKEDWLSRAIQTEFAPAEQEQLANAIELLKRLADSE</sequence>
<dbReference type="PANTHER" id="PTHR39515">
    <property type="entry name" value="CONSERVED PROTEIN"/>
    <property type="match status" value="1"/>
</dbReference>
<dbReference type="EMBL" id="CP013235">
    <property type="protein sequence ID" value="AMP09987.1"/>
    <property type="molecule type" value="Genomic_DNA"/>
</dbReference>
<protein>
    <submittedName>
        <fullName evidence="2">MarR family protein</fullName>
    </submittedName>
</protein>
<dbReference type="PROSITE" id="PS50995">
    <property type="entry name" value="HTH_MARR_2"/>
    <property type="match status" value="1"/>
</dbReference>
<evidence type="ECO:0000313" key="3">
    <source>
        <dbReference type="Proteomes" id="UP000071778"/>
    </source>
</evidence>
<dbReference type="Pfam" id="PF12802">
    <property type="entry name" value="MarR_2"/>
    <property type="match status" value="1"/>
</dbReference>
<dbReference type="InterPro" id="IPR036388">
    <property type="entry name" value="WH-like_DNA-bd_sf"/>
</dbReference>
<gene>
    <name evidence="2" type="ORF">CAter282_2237</name>
</gene>
<reference evidence="2 3" key="1">
    <citation type="submission" date="2015-11" db="EMBL/GenBank/DDBJ databases">
        <title>Exploring the genomic traits of fungus-feeding bacterial genus Collimonas.</title>
        <authorList>
            <person name="Song C."/>
            <person name="Schmidt R."/>
            <person name="de Jager V."/>
            <person name="Krzyzanowska D."/>
            <person name="Jongedijk E."/>
            <person name="Cankar K."/>
            <person name="Beekwilder J."/>
            <person name="van Veen A."/>
            <person name="de Boer W."/>
            <person name="van Veen J.A."/>
            <person name="Garbeva P."/>
        </authorList>
    </citation>
    <scope>NUCLEOTIDE SEQUENCE [LARGE SCALE GENOMIC DNA]</scope>
    <source>
        <strain evidence="2 3">Ter282</strain>
    </source>
</reference>
<dbReference type="InterPro" id="IPR036390">
    <property type="entry name" value="WH_DNA-bd_sf"/>
</dbReference>
<dbReference type="Gene3D" id="1.10.287.100">
    <property type="match status" value="1"/>
</dbReference>
<evidence type="ECO:0000259" key="1">
    <source>
        <dbReference type="PROSITE" id="PS50995"/>
    </source>
</evidence>